<keyword evidence="4 8" id="KW-1003">Cell membrane</keyword>
<organism evidence="9 10">
    <name type="scientific">Symbiobacterium terraclitae</name>
    <dbReference type="NCBI Taxonomy" id="557451"/>
    <lineage>
        <taxon>Bacteria</taxon>
        <taxon>Bacillati</taxon>
        <taxon>Bacillota</taxon>
        <taxon>Clostridia</taxon>
        <taxon>Eubacteriales</taxon>
        <taxon>Symbiobacteriaceae</taxon>
        <taxon>Symbiobacterium</taxon>
    </lineage>
</organism>
<keyword evidence="10" id="KW-1185">Reference proteome</keyword>
<feature type="transmembrane region" description="Helical" evidence="8">
    <location>
        <begin position="229"/>
        <end position="250"/>
    </location>
</feature>
<feature type="transmembrane region" description="Helical" evidence="8">
    <location>
        <begin position="74"/>
        <end position="95"/>
    </location>
</feature>
<evidence type="ECO:0000256" key="2">
    <source>
        <dbReference type="ARBA" id="ARBA00009142"/>
    </source>
</evidence>
<feature type="transmembrane region" description="Helical" evidence="8">
    <location>
        <begin position="15"/>
        <end position="40"/>
    </location>
</feature>
<dbReference type="InterPro" id="IPR002781">
    <property type="entry name" value="TM_pro_TauE-like"/>
</dbReference>
<keyword evidence="7 8" id="KW-0472">Membrane</keyword>
<protein>
    <recommendedName>
        <fullName evidence="8">Probable membrane transporter protein</fullName>
    </recommendedName>
</protein>
<proteinExistence type="inferred from homology"/>
<evidence type="ECO:0000256" key="7">
    <source>
        <dbReference type="ARBA" id="ARBA00023136"/>
    </source>
</evidence>
<dbReference type="RefSeq" id="WP_209467735.1">
    <property type="nucleotide sequence ID" value="NZ_JAGGLG010000032.1"/>
</dbReference>
<evidence type="ECO:0000256" key="3">
    <source>
        <dbReference type="ARBA" id="ARBA00022448"/>
    </source>
</evidence>
<comment type="subcellular location">
    <subcellularLocation>
        <location evidence="1 8">Cell membrane</location>
        <topology evidence="1 8">Multi-pass membrane protein</topology>
    </subcellularLocation>
</comment>
<evidence type="ECO:0000313" key="10">
    <source>
        <dbReference type="Proteomes" id="UP001519289"/>
    </source>
</evidence>
<dbReference type="Proteomes" id="UP001519289">
    <property type="component" value="Unassembled WGS sequence"/>
</dbReference>
<keyword evidence="5 8" id="KW-0812">Transmembrane</keyword>
<feature type="transmembrane region" description="Helical" evidence="8">
    <location>
        <begin position="102"/>
        <end position="119"/>
    </location>
</feature>
<evidence type="ECO:0000256" key="1">
    <source>
        <dbReference type="ARBA" id="ARBA00004651"/>
    </source>
</evidence>
<dbReference type="InterPro" id="IPR052017">
    <property type="entry name" value="TSUP"/>
</dbReference>
<dbReference type="EMBL" id="JAGGLG010000032">
    <property type="protein sequence ID" value="MBP2019630.1"/>
    <property type="molecule type" value="Genomic_DNA"/>
</dbReference>
<feature type="transmembrane region" description="Helical" evidence="8">
    <location>
        <begin position="47"/>
        <end position="68"/>
    </location>
</feature>
<evidence type="ECO:0000256" key="8">
    <source>
        <dbReference type="RuleBase" id="RU363041"/>
    </source>
</evidence>
<dbReference type="Pfam" id="PF01925">
    <property type="entry name" value="TauE"/>
    <property type="match status" value="1"/>
</dbReference>
<evidence type="ECO:0000256" key="6">
    <source>
        <dbReference type="ARBA" id="ARBA00022989"/>
    </source>
</evidence>
<sequence length="279" mass="29128">MNPILETLSILGTSLVAGLVGSMLGLGGGIIIVPALTLLFGHDFRTAVAASAVAIIATSTGATVAYLRDHITNTRIAMFLEIGSTLGALSGAFIAGYMPTRFLFLLFALLMAYSAYSMFRARKTELPDGVVPDRLSQRLRLSGSYYDKALGRTVTYQATGTLPGLFLMCVSGALAGLLGVGGGAFKVPAMDMVMRLPIKVSTATSNFMIGVTAAASASVYFVRGDVEPLVAGPVALGVLGGAMLGSRLMVKLKGSTLRLLFIPLLVYVAFQMAWKGVTS</sequence>
<dbReference type="PANTHER" id="PTHR30269:SF23">
    <property type="entry name" value="MEMBRANE TRANSPORTER PROTEIN YDHB-RELATED"/>
    <property type="match status" value="1"/>
</dbReference>
<evidence type="ECO:0000256" key="4">
    <source>
        <dbReference type="ARBA" id="ARBA00022475"/>
    </source>
</evidence>
<name>A0ABS4JVR5_9FIRM</name>
<evidence type="ECO:0000313" key="9">
    <source>
        <dbReference type="EMBL" id="MBP2019630.1"/>
    </source>
</evidence>
<comment type="caution">
    <text evidence="9">The sequence shown here is derived from an EMBL/GenBank/DDBJ whole genome shotgun (WGS) entry which is preliminary data.</text>
</comment>
<comment type="similarity">
    <text evidence="2 8">Belongs to the 4-toluene sulfonate uptake permease (TSUP) (TC 2.A.102) family.</text>
</comment>
<accession>A0ABS4JVR5</accession>
<dbReference type="PANTHER" id="PTHR30269">
    <property type="entry name" value="TRANSMEMBRANE PROTEIN YFCA"/>
    <property type="match status" value="1"/>
</dbReference>
<keyword evidence="3" id="KW-0813">Transport</keyword>
<evidence type="ECO:0000256" key="5">
    <source>
        <dbReference type="ARBA" id="ARBA00022692"/>
    </source>
</evidence>
<feature type="transmembrane region" description="Helical" evidence="8">
    <location>
        <begin position="165"/>
        <end position="185"/>
    </location>
</feature>
<reference evidence="9 10" key="1">
    <citation type="submission" date="2021-03" db="EMBL/GenBank/DDBJ databases">
        <title>Genomic Encyclopedia of Type Strains, Phase IV (KMG-IV): sequencing the most valuable type-strain genomes for metagenomic binning, comparative biology and taxonomic classification.</title>
        <authorList>
            <person name="Goeker M."/>
        </authorList>
    </citation>
    <scope>NUCLEOTIDE SEQUENCE [LARGE SCALE GENOMIC DNA]</scope>
    <source>
        <strain evidence="9 10">DSM 27138</strain>
    </source>
</reference>
<gene>
    <name evidence="9" type="ORF">J2Z79_003072</name>
</gene>
<feature type="transmembrane region" description="Helical" evidence="8">
    <location>
        <begin position="257"/>
        <end position="274"/>
    </location>
</feature>
<keyword evidence="6 8" id="KW-1133">Transmembrane helix</keyword>